<reference evidence="1 2" key="1">
    <citation type="submission" date="2018-08" db="EMBL/GenBank/DDBJ databases">
        <title>A genome reference for cultivated species of the human gut microbiota.</title>
        <authorList>
            <person name="Zou Y."/>
            <person name="Xue W."/>
            <person name="Luo G."/>
        </authorList>
    </citation>
    <scope>NUCLEOTIDE SEQUENCE [LARGE SCALE GENOMIC DNA]</scope>
    <source>
        <strain evidence="1 2">AF15-20</strain>
    </source>
</reference>
<comment type="caution">
    <text evidence="1">The sequence shown here is derived from an EMBL/GenBank/DDBJ whole genome shotgun (WGS) entry which is preliminary data.</text>
</comment>
<proteinExistence type="predicted"/>
<gene>
    <name evidence="1" type="ORF">DWW32_00445</name>
</gene>
<name>A0A395WES7_9FIRM</name>
<accession>A0A395WES7</accession>
<organism evidence="1 2">
    <name type="scientific">Holdemanella biformis</name>
    <dbReference type="NCBI Taxonomy" id="1735"/>
    <lineage>
        <taxon>Bacteria</taxon>
        <taxon>Bacillati</taxon>
        <taxon>Bacillota</taxon>
        <taxon>Erysipelotrichia</taxon>
        <taxon>Erysipelotrichales</taxon>
        <taxon>Erysipelotrichaceae</taxon>
        <taxon>Holdemanella</taxon>
    </lineage>
</organism>
<evidence type="ECO:0000313" key="1">
    <source>
        <dbReference type="EMBL" id="RGU94016.1"/>
    </source>
</evidence>
<evidence type="ECO:0000313" key="2">
    <source>
        <dbReference type="Proteomes" id="UP000265489"/>
    </source>
</evidence>
<dbReference type="EMBL" id="QRYQ01000001">
    <property type="protein sequence ID" value="RGU94016.1"/>
    <property type="molecule type" value="Genomic_DNA"/>
</dbReference>
<dbReference type="RefSeq" id="WP_118324211.1">
    <property type="nucleotide sequence ID" value="NZ_QRYQ01000001.1"/>
</dbReference>
<sequence>MKQDEMTICECIEYLDSMVGDNENIKGCLDYIERKAKSMDKRLREYKSLFEEEHPFDGNSYNFLYYKPYSNSTLMRMTKKELIDYINMIMFNWKNTDNTCERVSRLAKQLYEKAKFYKEAKEKLEHENKC</sequence>
<dbReference type="Proteomes" id="UP000265489">
    <property type="component" value="Unassembled WGS sequence"/>
</dbReference>
<dbReference type="AlphaFoldDB" id="A0A395WES7"/>
<protein>
    <submittedName>
        <fullName evidence="1">Uncharacterized protein</fullName>
    </submittedName>
</protein>